<organism evidence="1 2">
    <name type="scientific">Phoenix dactylifera</name>
    <name type="common">Date palm</name>
    <dbReference type="NCBI Taxonomy" id="42345"/>
    <lineage>
        <taxon>Eukaryota</taxon>
        <taxon>Viridiplantae</taxon>
        <taxon>Streptophyta</taxon>
        <taxon>Embryophyta</taxon>
        <taxon>Tracheophyta</taxon>
        <taxon>Spermatophyta</taxon>
        <taxon>Magnoliopsida</taxon>
        <taxon>Liliopsida</taxon>
        <taxon>Arecaceae</taxon>
        <taxon>Coryphoideae</taxon>
        <taxon>Phoeniceae</taxon>
        <taxon>Phoenix</taxon>
    </lineage>
</organism>
<proteinExistence type="predicted"/>
<dbReference type="GeneID" id="120106779"/>
<dbReference type="Proteomes" id="UP000228380">
    <property type="component" value="Unplaced"/>
</dbReference>
<evidence type="ECO:0000313" key="1">
    <source>
        <dbReference type="Proteomes" id="UP000228380"/>
    </source>
</evidence>
<gene>
    <name evidence="2" type="primary">LOC120106779</name>
</gene>
<evidence type="ECO:0000313" key="2">
    <source>
        <dbReference type="RefSeq" id="XP_038975761.1"/>
    </source>
</evidence>
<dbReference type="AlphaFoldDB" id="A0A8B8ZNG7"/>
<sequence>MGPEVLACGGQRCSFLWREIARYLPTVFAHTRWLIGNGRSIDVAGDPWVDVLPLRHWSTVVSVEAAEGQHVCDLLVPGGDEWDEARLGQLFENHLTERVYSLLIPECADPDIQIWSSSSRVGVRVRDFLACIGSA</sequence>
<dbReference type="OrthoDB" id="663515at2759"/>
<protein>
    <submittedName>
        <fullName evidence="2">Uncharacterized protein LOC120106779</fullName>
    </submittedName>
</protein>
<keyword evidence="1" id="KW-1185">Reference proteome</keyword>
<dbReference type="KEGG" id="pda:120106779"/>
<reference evidence="2" key="1">
    <citation type="submission" date="2025-08" db="UniProtKB">
        <authorList>
            <consortium name="RefSeq"/>
        </authorList>
    </citation>
    <scope>IDENTIFICATION</scope>
    <source>
        <tissue evidence="2">Young leaves</tissue>
    </source>
</reference>
<accession>A0A8B8ZNG7</accession>
<dbReference type="RefSeq" id="XP_038975761.1">
    <property type="nucleotide sequence ID" value="XM_039119833.1"/>
</dbReference>
<name>A0A8B8ZNG7_PHODC</name>